<dbReference type="PANTHER" id="PTHR43157:SF31">
    <property type="entry name" value="PHOSPHATIDYLINOSITOL-GLYCAN BIOSYNTHESIS CLASS F PROTEIN"/>
    <property type="match status" value="1"/>
</dbReference>
<dbReference type="InterPro" id="IPR020904">
    <property type="entry name" value="Sc_DH/Rdtase_CS"/>
</dbReference>
<keyword evidence="3" id="KW-0614">Plasmid</keyword>
<evidence type="ECO:0000256" key="1">
    <source>
        <dbReference type="ARBA" id="ARBA00006484"/>
    </source>
</evidence>
<keyword evidence="2" id="KW-0560">Oxidoreductase</keyword>
<dbReference type="SUPFAM" id="SSF51735">
    <property type="entry name" value="NAD(P)-binding Rossmann-fold domains"/>
    <property type="match status" value="1"/>
</dbReference>
<sequence>MSSSPASRIMLVTGANSGLGRATALGLACDGATVIMICRDAALGAAAQAAIIRESGNPAVDLIIADLSSQHAIRQLAQTVLARYPQLHGLINNVGASFPTRRVTVDGIESSLAINHLAAFLLTNLLCDRLIASAPARIINVGTRITTRMDFDDLQFEKRPYRALAAYSQTKLGTIHFTYELARRLAGTGVTVNCVHPGVFKSRLGQDDGRQSWFFRMLGLLGQYVLPDAAQAAKQIVYLATSPAVADITGSYFAAMRPISSPPQTYDRAANARLWDLSATLTKLDTEGE</sequence>
<evidence type="ECO:0000313" key="3">
    <source>
        <dbReference type="EMBL" id="ABX07830.1"/>
    </source>
</evidence>
<evidence type="ECO:0000256" key="2">
    <source>
        <dbReference type="ARBA" id="ARBA00023002"/>
    </source>
</evidence>
<dbReference type="Pfam" id="PF00106">
    <property type="entry name" value="adh_short"/>
    <property type="match status" value="1"/>
</dbReference>
<organism evidence="3 4">
    <name type="scientific">Herpetosiphon aurantiacus (strain ATCC 23779 / DSM 785 / 114-95)</name>
    <dbReference type="NCBI Taxonomy" id="316274"/>
    <lineage>
        <taxon>Bacteria</taxon>
        <taxon>Bacillati</taxon>
        <taxon>Chloroflexota</taxon>
        <taxon>Chloroflexia</taxon>
        <taxon>Herpetosiphonales</taxon>
        <taxon>Herpetosiphonaceae</taxon>
        <taxon>Herpetosiphon</taxon>
    </lineage>
</organism>
<dbReference type="PRINTS" id="PR00081">
    <property type="entry name" value="GDHRDH"/>
</dbReference>
<proteinExistence type="inferred from homology"/>
<dbReference type="EMBL" id="CP000876">
    <property type="protein sequence ID" value="ABX07830.1"/>
    <property type="molecule type" value="Genomic_DNA"/>
</dbReference>
<evidence type="ECO:0000313" key="4">
    <source>
        <dbReference type="Proteomes" id="UP000000787"/>
    </source>
</evidence>
<dbReference type="PANTHER" id="PTHR43157">
    <property type="entry name" value="PHOSPHATIDYLINOSITOL-GLYCAN BIOSYNTHESIS CLASS F PROTEIN-RELATED"/>
    <property type="match status" value="1"/>
</dbReference>
<dbReference type="BioCyc" id="HAUR316274:GHYA-5265-MONOMER"/>
<keyword evidence="4" id="KW-1185">Reference proteome</keyword>
<dbReference type="GO" id="GO:0016491">
    <property type="term" value="F:oxidoreductase activity"/>
    <property type="evidence" value="ECO:0007669"/>
    <property type="project" value="UniProtKB-KW"/>
</dbReference>
<dbReference type="HOGENOM" id="CLU_010194_44_5_0"/>
<dbReference type="Gene3D" id="3.40.50.720">
    <property type="entry name" value="NAD(P)-binding Rossmann-like Domain"/>
    <property type="match status" value="1"/>
</dbReference>
<dbReference type="CDD" id="cd05327">
    <property type="entry name" value="retinol-DH_like_SDR_c_like"/>
    <property type="match status" value="1"/>
</dbReference>
<gene>
    <name evidence="3" type="ordered locus">Haur_5203</name>
</gene>
<protein>
    <submittedName>
        <fullName evidence="3">Short-chain dehydrogenase/reductase SDR</fullName>
    </submittedName>
</protein>
<dbReference type="KEGG" id="hau:Haur_5203"/>
<dbReference type="InParanoid" id="A9B916"/>
<dbReference type="AlphaFoldDB" id="A9B916"/>
<reference evidence="3 4" key="1">
    <citation type="journal article" date="2011" name="Stand. Genomic Sci.">
        <title>Complete genome sequence of the filamentous gliding predatory bacterium Herpetosiphon aurantiacus type strain (114-95(T)).</title>
        <authorList>
            <person name="Kiss H."/>
            <person name="Nett M."/>
            <person name="Domin N."/>
            <person name="Martin K."/>
            <person name="Maresca J.A."/>
            <person name="Copeland A."/>
            <person name="Lapidus A."/>
            <person name="Lucas S."/>
            <person name="Berry K.W."/>
            <person name="Glavina Del Rio T."/>
            <person name="Dalin E."/>
            <person name="Tice H."/>
            <person name="Pitluck S."/>
            <person name="Richardson P."/>
            <person name="Bruce D."/>
            <person name="Goodwin L."/>
            <person name="Han C."/>
            <person name="Detter J.C."/>
            <person name="Schmutz J."/>
            <person name="Brettin T."/>
            <person name="Land M."/>
            <person name="Hauser L."/>
            <person name="Kyrpides N.C."/>
            <person name="Ivanova N."/>
            <person name="Goker M."/>
            <person name="Woyke T."/>
            <person name="Klenk H.P."/>
            <person name="Bryant D.A."/>
        </authorList>
    </citation>
    <scope>NUCLEOTIDE SEQUENCE [LARGE SCALE GENOMIC DNA]</scope>
    <source>
        <strain evidence="4">ATCC 23779 / DSM 785 / 114-95</strain>
        <plasmid evidence="3">pHAU01</plasmid>
    </source>
</reference>
<name>A9B916_HERA2</name>
<geneLocation type="plasmid" evidence="3 4">
    <name>pHAU01</name>
</geneLocation>
<dbReference type="InterPro" id="IPR002347">
    <property type="entry name" value="SDR_fam"/>
</dbReference>
<dbReference type="InterPro" id="IPR036291">
    <property type="entry name" value="NAD(P)-bd_dom_sf"/>
</dbReference>
<comment type="similarity">
    <text evidence="1">Belongs to the short-chain dehydrogenases/reductases (SDR) family.</text>
</comment>
<dbReference type="Proteomes" id="UP000000787">
    <property type="component" value="Plasmid pHAU01"/>
</dbReference>
<accession>A9B916</accession>
<dbReference type="PROSITE" id="PS00061">
    <property type="entry name" value="ADH_SHORT"/>
    <property type="match status" value="1"/>
</dbReference>